<dbReference type="AlphaFoldDB" id="A0A1I5SUB7"/>
<dbReference type="EMBL" id="FOXO01000007">
    <property type="protein sequence ID" value="SFP74404.1"/>
    <property type="molecule type" value="Genomic_DNA"/>
</dbReference>
<dbReference type="Proteomes" id="UP000182624">
    <property type="component" value="Unassembled WGS sequence"/>
</dbReference>
<dbReference type="OrthoDB" id="1676884at2"/>
<proteinExistence type="predicted"/>
<organism evidence="2 3">
    <name type="scientific">Butyrivibrio proteoclasticus</name>
    <dbReference type="NCBI Taxonomy" id="43305"/>
    <lineage>
        <taxon>Bacteria</taxon>
        <taxon>Bacillati</taxon>
        <taxon>Bacillota</taxon>
        <taxon>Clostridia</taxon>
        <taxon>Lachnospirales</taxon>
        <taxon>Lachnospiraceae</taxon>
        <taxon>Butyrivibrio</taxon>
    </lineage>
</organism>
<evidence type="ECO:0000313" key="3">
    <source>
        <dbReference type="Proteomes" id="UP000182624"/>
    </source>
</evidence>
<feature type="compositionally biased region" description="Basic and acidic residues" evidence="1">
    <location>
        <begin position="298"/>
        <end position="308"/>
    </location>
</feature>
<evidence type="ECO:0008006" key="4">
    <source>
        <dbReference type="Google" id="ProtNLM"/>
    </source>
</evidence>
<evidence type="ECO:0000313" key="2">
    <source>
        <dbReference type="EMBL" id="SFP74404.1"/>
    </source>
</evidence>
<name>A0A1I5SUB7_9FIRM</name>
<gene>
    <name evidence="2" type="ORF">SAMN04487928_10769</name>
</gene>
<feature type="compositionally biased region" description="Basic residues" evidence="1">
    <location>
        <begin position="288"/>
        <end position="297"/>
    </location>
</feature>
<feature type="region of interest" description="Disordered" evidence="1">
    <location>
        <begin position="268"/>
        <end position="308"/>
    </location>
</feature>
<evidence type="ECO:0000256" key="1">
    <source>
        <dbReference type="SAM" id="MobiDB-lite"/>
    </source>
</evidence>
<dbReference type="PANTHER" id="PTHR39431:SF1">
    <property type="entry name" value="FRPA_C-RELATED PROTEIN"/>
    <property type="match status" value="1"/>
</dbReference>
<sequence length="327" mass="36409">MKIASSDVYTNSNYSYQKDLNSGGAGTGRFFAGIVEKHVEKEKTDYKATGNIKTEDGREINVDVDVSMVRKKEHETFIPISSPLDNLYDPLIINTGSQTASLSDTKFKFDLDADGKQDEISMTKSGSGFLALDKNGDGKVNDGTELFGVKSGDGFKDLAKYDTDGNGWIDENDEVYDKLKVWSKTDDGKDNLRTLKESGVGAIFLGSESTEFTLDGADGVLDGKVRKTGIFLKEDGTAGTIQHVDLAIKGRESELMSAAEKLDKVLEKMRSENSQRSRRNNNNDNARRRAQRAARQKKQLEDYQKRKELNQELTEKAIEHRKMLYGT</sequence>
<protein>
    <recommendedName>
        <fullName evidence="4">EF-hand domain-containing protein</fullName>
    </recommendedName>
</protein>
<accession>A0A1I5SUB7</accession>
<dbReference type="PANTHER" id="PTHR39431">
    <property type="entry name" value="FRPA/C-RELATED PROTEIN"/>
    <property type="match status" value="1"/>
</dbReference>
<reference evidence="3" key="1">
    <citation type="submission" date="2016-10" db="EMBL/GenBank/DDBJ databases">
        <authorList>
            <person name="Varghese N."/>
            <person name="Submissions S."/>
        </authorList>
    </citation>
    <scope>NUCLEOTIDE SEQUENCE [LARGE SCALE GENOMIC DNA]</scope>
    <source>
        <strain evidence="3">P18</strain>
    </source>
</reference>
<keyword evidence="3" id="KW-1185">Reference proteome</keyword>
<dbReference type="RefSeq" id="WP_074885843.1">
    <property type="nucleotide sequence ID" value="NZ_FOXO01000007.1"/>
</dbReference>